<dbReference type="InterPro" id="IPR009061">
    <property type="entry name" value="DNA-bd_dom_put_sf"/>
</dbReference>
<reference evidence="2 3" key="1">
    <citation type="submission" date="2019-11" db="EMBL/GenBank/DDBJ databases">
        <title>Acidiferrimicrobium australis gen. nov., sp. nov., an acidophilic and obligately heterotrophic, member of the Actinobacteria that catalyses dissimilatory oxido- reduction of iron isolated from metal-rich acidic water in Chile.</title>
        <authorList>
            <person name="Gonzalez D."/>
            <person name="Huber K."/>
            <person name="Hedrich S."/>
            <person name="Rojas-Villalobos C."/>
            <person name="Quatrini R."/>
            <person name="Dinamarca M.A."/>
            <person name="Schwarz A."/>
            <person name="Canales C."/>
            <person name="Nancucheo I."/>
        </authorList>
    </citation>
    <scope>NUCLEOTIDE SEQUENCE [LARGE SCALE GENOMIC DNA]</scope>
    <source>
        <strain evidence="2 3">USS-CCA1</strain>
    </source>
</reference>
<dbReference type="SUPFAM" id="SSF46955">
    <property type="entry name" value="Putative DNA-binding domain"/>
    <property type="match status" value="1"/>
</dbReference>
<dbReference type="Proteomes" id="UP000437736">
    <property type="component" value="Unassembled WGS sequence"/>
</dbReference>
<evidence type="ECO:0000259" key="1">
    <source>
        <dbReference type="Pfam" id="PF12728"/>
    </source>
</evidence>
<comment type="caution">
    <text evidence="2">The sequence shown here is derived from an EMBL/GenBank/DDBJ whole genome shotgun (WGS) entry which is preliminary data.</text>
</comment>
<sequence>MRSLTYELAQEGQRDELLTTGEAAKLLNVSRQHIVDLCTNGDLPFSTVGTHRRVRRADLVQLRSRTERLTRDQERSLWLGHAIAGKLVADPTGVLARAQANLAQLQARHPRGQAARWLDEWGRLLSGPTAAVLDALTSRSLRARELRQNSPFAGVLSDEERHQVLAAFGESQGRPRR</sequence>
<dbReference type="InterPro" id="IPR010093">
    <property type="entry name" value="SinI_DNA-bd"/>
</dbReference>
<dbReference type="NCBIfam" id="TIGR01764">
    <property type="entry name" value="excise"/>
    <property type="match status" value="1"/>
</dbReference>
<proteinExistence type="predicted"/>
<organism evidence="2 3">
    <name type="scientific">Acidiferrimicrobium australe</name>
    <dbReference type="NCBI Taxonomy" id="2664430"/>
    <lineage>
        <taxon>Bacteria</taxon>
        <taxon>Bacillati</taxon>
        <taxon>Actinomycetota</taxon>
        <taxon>Acidimicrobiia</taxon>
        <taxon>Acidimicrobiales</taxon>
        <taxon>Acidimicrobiaceae</taxon>
        <taxon>Acidiferrimicrobium</taxon>
    </lineage>
</organism>
<name>A0ABW9QTS1_9ACTN</name>
<keyword evidence="3" id="KW-1185">Reference proteome</keyword>
<feature type="domain" description="Helix-turn-helix" evidence="1">
    <location>
        <begin position="17"/>
        <end position="62"/>
    </location>
</feature>
<protein>
    <submittedName>
        <fullName evidence="2">Helix-turn-helix domain-containing protein</fullName>
    </submittedName>
</protein>
<evidence type="ECO:0000313" key="2">
    <source>
        <dbReference type="EMBL" id="MST33255.1"/>
    </source>
</evidence>
<gene>
    <name evidence="2" type="ORF">GHK86_11055</name>
</gene>
<dbReference type="InterPro" id="IPR041657">
    <property type="entry name" value="HTH_17"/>
</dbReference>
<dbReference type="EMBL" id="WJHE01000536">
    <property type="protein sequence ID" value="MST33255.1"/>
    <property type="molecule type" value="Genomic_DNA"/>
</dbReference>
<dbReference type="Pfam" id="PF12728">
    <property type="entry name" value="HTH_17"/>
    <property type="match status" value="1"/>
</dbReference>
<evidence type="ECO:0000313" key="3">
    <source>
        <dbReference type="Proteomes" id="UP000437736"/>
    </source>
</evidence>
<accession>A0ABW9QTS1</accession>